<dbReference type="SUPFAM" id="SSF55961">
    <property type="entry name" value="Bet v1-like"/>
    <property type="match status" value="1"/>
</dbReference>
<dbReference type="PANTHER" id="PTHR43756:SF1">
    <property type="entry name" value="3-PHENYLPROPIONATE_CINNAMIC ACID DIOXYGENASE SUBUNIT ALPHA"/>
    <property type="match status" value="1"/>
</dbReference>
<dbReference type="PRINTS" id="PR00090">
    <property type="entry name" value="RNGDIOXGNASE"/>
</dbReference>
<evidence type="ECO:0000256" key="7">
    <source>
        <dbReference type="SAM" id="MobiDB-lite"/>
    </source>
</evidence>
<feature type="domain" description="Rieske" evidence="8">
    <location>
        <begin position="39"/>
        <end position="150"/>
    </location>
</feature>
<dbReference type="InterPro" id="IPR001663">
    <property type="entry name" value="Rng_hydr_dOase-A"/>
</dbReference>
<dbReference type="Pfam" id="PF00355">
    <property type="entry name" value="Rieske"/>
    <property type="match status" value="1"/>
</dbReference>
<keyword evidence="10" id="KW-1185">Reference proteome</keyword>
<feature type="region of interest" description="Disordered" evidence="7">
    <location>
        <begin position="288"/>
        <end position="307"/>
    </location>
</feature>
<gene>
    <name evidence="9" type="ORF">PYV00_15985</name>
</gene>
<protein>
    <submittedName>
        <fullName evidence="9">Aromatic ring-hydroxylating dioxygenase subunit alpha</fullName>
    </submittedName>
</protein>
<dbReference type="PANTHER" id="PTHR43756">
    <property type="entry name" value="CHOLINE MONOOXYGENASE, CHLOROPLASTIC"/>
    <property type="match status" value="1"/>
</dbReference>
<dbReference type="EMBL" id="JARESE010000053">
    <property type="protein sequence ID" value="MDE8653201.1"/>
    <property type="molecule type" value="Genomic_DNA"/>
</dbReference>
<organism evidence="9 10">
    <name type="scientific">Novosphingobium album</name>
    <name type="common">ex Liu et al. 2023</name>
    <dbReference type="NCBI Taxonomy" id="3031130"/>
    <lineage>
        <taxon>Bacteria</taxon>
        <taxon>Pseudomonadati</taxon>
        <taxon>Pseudomonadota</taxon>
        <taxon>Alphaproteobacteria</taxon>
        <taxon>Sphingomonadales</taxon>
        <taxon>Sphingomonadaceae</taxon>
        <taxon>Novosphingobium</taxon>
    </lineage>
</organism>
<evidence type="ECO:0000256" key="4">
    <source>
        <dbReference type="ARBA" id="ARBA00023002"/>
    </source>
</evidence>
<keyword evidence="4" id="KW-0560">Oxidoreductase</keyword>
<dbReference type="Gene3D" id="2.102.10.10">
    <property type="entry name" value="Rieske [2Fe-2S] iron-sulphur domain"/>
    <property type="match status" value="1"/>
</dbReference>
<dbReference type="CDD" id="cd00680">
    <property type="entry name" value="RHO_alpha_C"/>
    <property type="match status" value="1"/>
</dbReference>
<accession>A0ABT5WTJ3</accession>
<dbReference type="Gene3D" id="3.90.380.10">
    <property type="entry name" value="Naphthalene 1,2-dioxygenase Alpha Subunit, Chain A, domain 1"/>
    <property type="match status" value="1"/>
</dbReference>
<comment type="caution">
    <text evidence="9">The sequence shown here is derived from an EMBL/GenBank/DDBJ whole genome shotgun (WGS) entry which is preliminary data.</text>
</comment>
<dbReference type="RefSeq" id="WP_275229312.1">
    <property type="nucleotide sequence ID" value="NZ_JARESE010000053.1"/>
</dbReference>
<dbReference type="CDD" id="cd03469">
    <property type="entry name" value="Rieske_RO_Alpha_N"/>
    <property type="match status" value="1"/>
</dbReference>
<keyword evidence="2" id="KW-0001">2Fe-2S</keyword>
<evidence type="ECO:0000313" key="10">
    <source>
        <dbReference type="Proteomes" id="UP001216253"/>
    </source>
</evidence>
<evidence type="ECO:0000256" key="1">
    <source>
        <dbReference type="ARBA" id="ARBA00008751"/>
    </source>
</evidence>
<keyword evidence="6" id="KW-0411">Iron-sulfur</keyword>
<evidence type="ECO:0000256" key="2">
    <source>
        <dbReference type="ARBA" id="ARBA00022714"/>
    </source>
</evidence>
<dbReference type="InterPro" id="IPR017941">
    <property type="entry name" value="Rieske_2Fe-2S"/>
</dbReference>
<dbReference type="SUPFAM" id="SSF50022">
    <property type="entry name" value="ISP domain"/>
    <property type="match status" value="1"/>
</dbReference>
<dbReference type="PROSITE" id="PS51296">
    <property type="entry name" value="RIESKE"/>
    <property type="match status" value="1"/>
</dbReference>
<evidence type="ECO:0000259" key="8">
    <source>
        <dbReference type="PROSITE" id="PS51296"/>
    </source>
</evidence>
<keyword evidence="3" id="KW-0479">Metal-binding</keyword>
<evidence type="ECO:0000256" key="5">
    <source>
        <dbReference type="ARBA" id="ARBA00023004"/>
    </source>
</evidence>
<comment type="similarity">
    <text evidence="1">Belongs to the bacterial ring-hydroxylating dioxygenase alpha subunit family.</text>
</comment>
<name>A0ABT5WTJ3_9SPHN</name>
<keyword evidence="5" id="KW-0408">Iron</keyword>
<evidence type="ECO:0000313" key="9">
    <source>
        <dbReference type="EMBL" id="MDE8653201.1"/>
    </source>
</evidence>
<dbReference type="GO" id="GO:0051213">
    <property type="term" value="F:dioxygenase activity"/>
    <property type="evidence" value="ECO:0007669"/>
    <property type="project" value="UniProtKB-KW"/>
</dbReference>
<evidence type="ECO:0000256" key="3">
    <source>
        <dbReference type="ARBA" id="ARBA00022723"/>
    </source>
</evidence>
<reference evidence="9 10" key="1">
    <citation type="submission" date="2023-03" db="EMBL/GenBank/DDBJ databases">
        <title>NovoSphingobium album sp. nov. isolated from polycyclic aromatic hydrocarbons- and heavy-metal polluted soil.</title>
        <authorList>
            <person name="Liu Z."/>
            <person name="Wang K."/>
        </authorList>
    </citation>
    <scope>NUCLEOTIDE SEQUENCE [LARGE SCALE GENOMIC DNA]</scope>
    <source>
        <strain evidence="9 10">H3SJ31-1</strain>
    </source>
</reference>
<dbReference type="Pfam" id="PF00848">
    <property type="entry name" value="Ring_hydroxyl_A"/>
    <property type="match status" value="1"/>
</dbReference>
<dbReference type="InterPro" id="IPR036922">
    <property type="entry name" value="Rieske_2Fe-2S_sf"/>
</dbReference>
<evidence type="ECO:0000256" key="6">
    <source>
        <dbReference type="ARBA" id="ARBA00023014"/>
    </source>
</evidence>
<sequence length="418" mass="47567">MTVEVKESDIEAGAFIDRDVYRNEEIFRLEKERIFYKTWHFACLTHEVKNSSDYFAMSILDQPILIVRGSDGELRAFYNACTHRGATLQTDKRSGNCGRRFVCMYHAWTFSTEGALIGVPYKEGYGPSFKREDYNLKPVHCEIYNDLVFVSVNPDAVPLKEYLGEMAPVLDMYTQGIEVIARNSWIYNGNWKLWHENFRDNYHPQFAHRAINDAVPHFADRGGNWALEPGHSRLQWICEEPNFKNLTKVMKRMSGVAFPEGAKPMIAGGEYEYAEAPQEVLAIFPNMDMQPGSQSVDGTSGRRGSRMGHIQTVTPLGVDKTRVDYIAYTSNEDDPDTRKAMLEGLAENQGSWGKVSNDDVEAAIRCQDGLRGLGTRYSPVLRGVKPSKGGLTPDVCSRDEYSLREFYRVYYQYLEAEA</sequence>
<proteinExistence type="inferred from homology"/>
<dbReference type="InterPro" id="IPR015879">
    <property type="entry name" value="Ring_hydroxy_dOase_asu_C_dom"/>
</dbReference>
<dbReference type="Proteomes" id="UP001216253">
    <property type="component" value="Unassembled WGS sequence"/>
</dbReference>
<keyword evidence="9" id="KW-0223">Dioxygenase</keyword>